<evidence type="ECO:0000313" key="3">
    <source>
        <dbReference type="EMBL" id="CAD7000869.1"/>
    </source>
</evidence>
<organism evidence="3 4">
    <name type="scientific">Ceratitis capitata</name>
    <name type="common">Mediterranean fruit fly</name>
    <name type="synonym">Tephritis capitata</name>
    <dbReference type="NCBI Taxonomy" id="7213"/>
    <lineage>
        <taxon>Eukaryota</taxon>
        <taxon>Metazoa</taxon>
        <taxon>Ecdysozoa</taxon>
        <taxon>Arthropoda</taxon>
        <taxon>Hexapoda</taxon>
        <taxon>Insecta</taxon>
        <taxon>Pterygota</taxon>
        <taxon>Neoptera</taxon>
        <taxon>Endopterygota</taxon>
        <taxon>Diptera</taxon>
        <taxon>Brachycera</taxon>
        <taxon>Muscomorpha</taxon>
        <taxon>Tephritoidea</taxon>
        <taxon>Tephritidae</taxon>
        <taxon>Ceratitis</taxon>
        <taxon>Ceratitis</taxon>
    </lineage>
</organism>
<dbReference type="InterPro" id="IPR041588">
    <property type="entry name" value="Integrase_H2C2"/>
</dbReference>
<dbReference type="Proteomes" id="UP000606786">
    <property type="component" value="Unassembled WGS sequence"/>
</dbReference>
<dbReference type="PANTHER" id="PTHR37984:SF15">
    <property type="entry name" value="INTEGRASE CATALYTIC DOMAIN-CONTAINING PROTEIN"/>
    <property type="match status" value="1"/>
</dbReference>
<name>A0A811UP43_CERCA</name>
<feature type="domain" description="Integrase zinc-binding" evidence="2">
    <location>
        <begin position="42"/>
        <end position="93"/>
    </location>
</feature>
<dbReference type="PANTHER" id="PTHR37984">
    <property type="entry name" value="PROTEIN CBG26694"/>
    <property type="match status" value="1"/>
</dbReference>
<comment type="caution">
    <text evidence="3">The sequence shown here is derived from an EMBL/GenBank/DDBJ whole genome shotgun (WGS) entry which is preliminary data.</text>
</comment>
<dbReference type="InterPro" id="IPR050951">
    <property type="entry name" value="Retrovirus_Pol_polyprotein"/>
</dbReference>
<accession>A0A811UP43</accession>
<evidence type="ECO:0000313" key="4">
    <source>
        <dbReference type="Proteomes" id="UP000606786"/>
    </source>
</evidence>
<sequence>MAQAQDDWTRVGVKLLGKDAYEDFYVKHGMLYKSPTKELVEVPSLMEEEVIRIAYNQGHFSSKRTQEVVEKTFYIPHIAEKVKRVVTSCIQCIISDSKVGRKEGFLEPIDKEDRPLGTFHIDHVGPMEKTTIHHLEVHKISPFKLLSGVDMRVSQLQELNEFLDKEAIEEFTNSRENLRKEAQENIATIRKEYKKNFDSKRKEATVYELNQLVAIKRTQFGSSLRLRPKFFGLYKVIKVMSHSRCEVEKAGQGEGPMRTTTVAENMKKWVPSLEDKRNVWMAECGNV</sequence>
<reference evidence="3" key="1">
    <citation type="submission" date="2020-11" db="EMBL/GenBank/DDBJ databases">
        <authorList>
            <person name="Whitehead M."/>
        </authorList>
    </citation>
    <scope>NUCLEOTIDE SEQUENCE</scope>
    <source>
        <strain evidence="3">EGII</strain>
    </source>
</reference>
<dbReference type="AlphaFoldDB" id="A0A811UP43"/>
<proteinExistence type="predicted"/>
<dbReference type="EMBL" id="CAJHJT010000023">
    <property type="protein sequence ID" value="CAD7000869.1"/>
    <property type="molecule type" value="Genomic_DNA"/>
</dbReference>
<gene>
    <name evidence="3" type="ORF">CCAP1982_LOCUS9343</name>
</gene>
<keyword evidence="4" id="KW-1185">Reference proteome</keyword>
<dbReference type="Pfam" id="PF17921">
    <property type="entry name" value="Integrase_H2C2"/>
    <property type="match status" value="1"/>
</dbReference>
<dbReference type="GO" id="GO:0003964">
    <property type="term" value="F:RNA-directed DNA polymerase activity"/>
    <property type="evidence" value="ECO:0007669"/>
    <property type="project" value="UniProtKB-EC"/>
</dbReference>
<dbReference type="OrthoDB" id="3863715at2759"/>
<dbReference type="Gene3D" id="1.10.340.70">
    <property type="match status" value="1"/>
</dbReference>
<evidence type="ECO:0000259" key="2">
    <source>
        <dbReference type="Pfam" id="PF17921"/>
    </source>
</evidence>
<protein>
    <recommendedName>
        <fullName evidence="1">RNA-directed DNA polymerase</fullName>
        <ecNumber evidence="1">2.7.7.49</ecNumber>
    </recommendedName>
</protein>
<evidence type="ECO:0000256" key="1">
    <source>
        <dbReference type="ARBA" id="ARBA00012493"/>
    </source>
</evidence>
<dbReference type="EC" id="2.7.7.49" evidence="1"/>